<dbReference type="InterPro" id="IPR013783">
    <property type="entry name" value="Ig-like_fold"/>
</dbReference>
<dbReference type="SUPFAM" id="SSF63829">
    <property type="entry name" value="Calcium-dependent phosphotriesterase"/>
    <property type="match status" value="3"/>
</dbReference>
<dbReference type="Gene3D" id="2.60.40.10">
    <property type="entry name" value="Immunoglobulins"/>
    <property type="match status" value="1"/>
</dbReference>
<dbReference type="Gene3D" id="2.130.10.10">
    <property type="entry name" value="YVTN repeat-like/Quinoprotein amine dehydrogenase"/>
    <property type="match status" value="2"/>
</dbReference>
<keyword evidence="4" id="KW-0805">Transcription regulation</keyword>
<dbReference type="Gene3D" id="3.40.50.2300">
    <property type="match status" value="1"/>
</dbReference>
<dbReference type="GO" id="GO:0000155">
    <property type="term" value="F:phosphorelay sensor kinase activity"/>
    <property type="evidence" value="ECO:0007669"/>
    <property type="project" value="InterPro"/>
</dbReference>
<feature type="domain" description="Histidine kinase" evidence="10">
    <location>
        <begin position="832"/>
        <end position="1047"/>
    </location>
</feature>
<dbReference type="RefSeq" id="WP_029427538.1">
    <property type="nucleotide sequence ID" value="NZ_CP012801.1"/>
</dbReference>
<dbReference type="SMART" id="SM00448">
    <property type="entry name" value="REC"/>
    <property type="match status" value="1"/>
</dbReference>
<dbReference type="SMART" id="SM00342">
    <property type="entry name" value="HTH_ARAC"/>
    <property type="match status" value="1"/>
</dbReference>
<dbReference type="PANTHER" id="PTHR43547">
    <property type="entry name" value="TWO-COMPONENT HISTIDINE KINASE"/>
    <property type="match status" value="1"/>
</dbReference>
<dbReference type="InterPro" id="IPR011110">
    <property type="entry name" value="Reg_prop"/>
</dbReference>
<evidence type="ECO:0000256" key="2">
    <source>
        <dbReference type="ARBA" id="ARBA00012438"/>
    </source>
</evidence>
<dbReference type="SMART" id="SM00388">
    <property type="entry name" value="HisKA"/>
    <property type="match status" value="1"/>
</dbReference>
<dbReference type="PATRIC" id="fig|246787.4.peg.3630"/>
<organism evidence="12 13">
    <name type="scientific">Bacteroides cellulosilyticus</name>
    <dbReference type="NCBI Taxonomy" id="246787"/>
    <lineage>
        <taxon>Bacteria</taxon>
        <taxon>Pseudomonadati</taxon>
        <taxon>Bacteroidota</taxon>
        <taxon>Bacteroidia</taxon>
        <taxon>Bacteroidales</taxon>
        <taxon>Bacteroidaceae</taxon>
        <taxon>Bacteroides</taxon>
    </lineage>
</organism>
<dbReference type="Pfam" id="PF07495">
    <property type="entry name" value="Y_Y_Y"/>
    <property type="match status" value="1"/>
</dbReference>
<gene>
    <name evidence="12" type="primary">tmoS_20</name>
    <name evidence="12" type="ORF">BcellWH2_03519</name>
</gene>
<keyword evidence="12" id="KW-0808">Transferase</keyword>
<dbReference type="Proteomes" id="UP000061809">
    <property type="component" value="Chromosome"/>
</dbReference>
<dbReference type="InterPro" id="IPR011006">
    <property type="entry name" value="CheY-like_superfamily"/>
</dbReference>
<evidence type="ECO:0000256" key="3">
    <source>
        <dbReference type="ARBA" id="ARBA00022553"/>
    </source>
</evidence>
<dbReference type="InterPro" id="IPR001789">
    <property type="entry name" value="Sig_transdc_resp-reg_receiver"/>
</dbReference>
<feature type="transmembrane region" description="Helical" evidence="8">
    <location>
        <begin position="779"/>
        <end position="799"/>
    </location>
</feature>
<dbReference type="InterPro" id="IPR005467">
    <property type="entry name" value="His_kinase_dom"/>
</dbReference>
<evidence type="ECO:0000313" key="13">
    <source>
        <dbReference type="Proteomes" id="UP000061809"/>
    </source>
</evidence>
<dbReference type="InterPro" id="IPR003661">
    <property type="entry name" value="HisK_dim/P_dom"/>
</dbReference>
<dbReference type="PROSITE" id="PS00041">
    <property type="entry name" value="HTH_ARAC_FAMILY_1"/>
    <property type="match status" value="1"/>
</dbReference>
<dbReference type="PANTHER" id="PTHR43547:SF2">
    <property type="entry name" value="HYBRID SIGNAL TRANSDUCTION HISTIDINE KINASE C"/>
    <property type="match status" value="1"/>
</dbReference>
<dbReference type="PROSITE" id="PS50109">
    <property type="entry name" value="HIS_KIN"/>
    <property type="match status" value="1"/>
</dbReference>
<evidence type="ECO:0000256" key="8">
    <source>
        <dbReference type="SAM" id="Phobius"/>
    </source>
</evidence>
<dbReference type="Pfam" id="PF02518">
    <property type="entry name" value="HATPase_c"/>
    <property type="match status" value="1"/>
</dbReference>
<dbReference type="InterPro" id="IPR018062">
    <property type="entry name" value="HTH_AraC-typ_CS"/>
</dbReference>
<feature type="domain" description="Response regulatory" evidence="11">
    <location>
        <begin position="1073"/>
        <end position="1188"/>
    </location>
</feature>
<dbReference type="GO" id="GO:0003700">
    <property type="term" value="F:DNA-binding transcription factor activity"/>
    <property type="evidence" value="ECO:0007669"/>
    <property type="project" value="InterPro"/>
</dbReference>
<dbReference type="Pfam" id="PF12833">
    <property type="entry name" value="HTH_18"/>
    <property type="match status" value="1"/>
</dbReference>
<dbReference type="SUPFAM" id="SSF47384">
    <property type="entry name" value="Homodimeric domain of signal transducing histidine kinase"/>
    <property type="match status" value="1"/>
</dbReference>
<keyword evidence="8" id="KW-0812">Transmembrane</keyword>
<accession>A0A0P0GLD3</accession>
<evidence type="ECO:0000259" key="11">
    <source>
        <dbReference type="PROSITE" id="PS50110"/>
    </source>
</evidence>
<dbReference type="KEGG" id="bcel:BcellWH2_03519"/>
<dbReference type="InterPro" id="IPR015943">
    <property type="entry name" value="WD40/YVTN_repeat-like_dom_sf"/>
</dbReference>
<keyword evidence="6" id="KW-0804">Transcription</keyword>
<dbReference type="FunFam" id="3.40.50.2300:FF:000138">
    <property type="entry name" value="Two-component system sensor histidine kinase/response regulator"/>
    <property type="match status" value="1"/>
</dbReference>
<keyword evidence="12" id="KW-0418">Kinase</keyword>
<keyword evidence="5" id="KW-0238">DNA-binding</keyword>
<dbReference type="SMART" id="SM00387">
    <property type="entry name" value="HATPase_c"/>
    <property type="match status" value="1"/>
</dbReference>
<dbReference type="InterPro" id="IPR009057">
    <property type="entry name" value="Homeodomain-like_sf"/>
</dbReference>
<evidence type="ECO:0000256" key="4">
    <source>
        <dbReference type="ARBA" id="ARBA00023015"/>
    </source>
</evidence>
<dbReference type="SUPFAM" id="SSF52172">
    <property type="entry name" value="CheY-like"/>
    <property type="match status" value="1"/>
</dbReference>
<dbReference type="Pfam" id="PF00512">
    <property type="entry name" value="HisKA"/>
    <property type="match status" value="1"/>
</dbReference>
<sequence>MRLFRRLMFGIVMFACQMLGAEGRQFHFTHLSMDDGLSHNDITSIVQDQSGFMWFATRDGLNRYDGNRVKTYHHRINGKIPFDVNYILSLCEDRNGTLWVGANGISRYDAKGDSLEYFNLKTKEGNTPSNMIISIKVNSDGWIYFLEKGAGVYCYKPETGDYSFYPFKESEQEHSTFLSTAMWIDGSNRVWLGGDKGRLFLLDQSSGRYHSIKIDCLRSPNDQLQVITGNEHFIYLGFQYSGIIRYDLSKKSFSNLSLGVDEREVVFVHDILIDENILWVATEKGLYSYDETTKRTTRLKRDYFDPLSLSDNAIYSVYKDRDNGLWVGTYFGGINYVSLVQNRFIESYYPLIDKFSLKGKAVREICQDTIGNIWIGTEDAGLNCFNPETKTMIPMDIGLDHYNVHGMKIIGDELYIGVFSGGLNIYNLQTREISRYYISDNKYNVDNSIYSICYDQRKRIWICTQKGVYWFERSTGKFTPVKGLEDIYVHNICEDSKGNIWLASIGNSLICYTIDGKIINYQEILHQKTGYSINRILSVFEDIEKRLWIATSGYGLICYDIVQDSMIRYSMSNGLPDDMAYKAVQDNLGNIWVGTNRGLVRINPSTNKIRVFTKSDGLLTNQFNFNSAFRDAQNRLYFGTIEGLSVVDPSEIKDDLTFPPVFLTNFQLHNKDVRPGVNSPLKQSITYTKELTLDYNQNFISFDYAVLRYGASQKNMCYIKLEGLDKDWILVDNTPRISYSNLRPGNYKLRIKSSNSTGEWKETCTLDICILPPWWASSWAYTFYGALLLIAFIMFYFYVKRRIYQKQKKLILRVEQEKERESYHAKIEFFTNIAHEIKTPLTLIKGPLEYIIHNKSFDVETKESLDTVMKNTERLLSLTYQLLDFRRIEAKQMRMKFEQIDVVLLSQTIYDRFKLPAEQQGIRFDISLPESPLSAEVDVEAFTKIISNLFTNALKYSSTYISMVLAKVDKESFFISVENDGEVISQQMREKIFEPFVQVSSQGQVGSGRGLGLPLARSLAELHGGSLQLDITCTENNRFLLRLPYSHAIRNEKLNEEESLVTNDIDVEKVQQTVLIVEDNLEMLEFISKKMMSNYEVLRAMDGLEAIKVLNEAEVDLVISDIMMPNMDGMELLETIKSQVEYSHIPVILLTAKSNLQSKIEGLELGADAYIEKPFSLEYLQAQVQSLLKNRKLVKELFSKRPLTEANVVALTKADELFLQKVNAVIEANLANLQFSVDLLAEKLNMSRSSLHRKIKGLSDLTPNDYIRLHRLKRAAVLLQEGNYRVNEIASLTGFTSSSYFTKCFQQHFEMLPKNFAKTINN</sequence>
<evidence type="ECO:0000256" key="5">
    <source>
        <dbReference type="ARBA" id="ARBA00023125"/>
    </source>
</evidence>
<dbReference type="InterPro" id="IPR004358">
    <property type="entry name" value="Sig_transdc_His_kin-like_C"/>
</dbReference>
<dbReference type="PRINTS" id="PR00344">
    <property type="entry name" value="BCTRLSENSOR"/>
</dbReference>
<dbReference type="PROSITE" id="PS50110">
    <property type="entry name" value="RESPONSE_REGULATORY"/>
    <property type="match status" value="1"/>
</dbReference>
<dbReference type="CDD" id="cd17574">
    <property type="entry name" value="REC_OmpR"/>
    <property type="match status" value="1"/>
</dbReference>
<dbReference type="CDD" id="cd00082">
    <property type="entry name" value="HisKA"/>
    <property type="match status" value="1"/>
</dbReference>
<evidence type="ECO:0000256" key="1">
    <source>
        <dbReference type="ARBA" id="ARBA00000085"/>
    </source>
</evidence>
<evidence type="ECO:0000259" key="9">
    <source>
        <dbReference type="PROSITE" id="PS01124"/>
    </source>
</evidence>
<dbReference type="Gene3D" id="1.10.287.130">
    <property type="match status" value="1"/>
</dbReference>
<name>A0A0P0GLD3_9BACE</name>
<dbReference type="Gene3D" id="1.10.10.60">
    <property type="entry name" value="Homeodomain-like"/>
    <property type="match status" value="1"/>
</dbReference>
<evidence type="ECO:0000256" key="6">
    <source>
        <dbReference type="ARBA" id="ARBA00023163"/>
    </source>
</evidence>
<dbReference type="Gene3D" id="3.30.565.10">
    <property type="entry name" value="Histidine kinase-like ATPase, C-terminal domain"/>
    <property type="match status" value="1"/>
</dbReference>
<proteinExistence type="predicted"/>
<dbReference type="FunFam" id="2.60.40.10:FF:000791">
    <property type="entry name" value="Two-component system sensor histidine kinase/response regulator"/>
    <property type="match status" value="1"/>
</dbReference>
<evidence type="ECO:0000313" key="12">
    <source>
        <dbReference type="EMBL" id="ALJ60742.1"/>
    </source>
</evidence>
<evidence type="ECO:0000256" key="7">
    <source>
        <dbReference type="PROSITE-ProRule" id="PRU00169"/>
    </source>
</evidence>
<dbReference type="GO" id="GO:0043565">
    <property type="term" value="F:sequence-specific DNA binding"/>
    <property type="evidence" value="ECO:0007669"/>
    <property type="project" value="InterPro"/>
</dbReference>
<keyword evidence="8" id="KW-0472">Membrane</keyword>
<dbReference type="Pfam" id="PF07494">
    <property type="entry name" value="Reg_prop"/>
    <property type="match status" value="6"/>
</dbReference>
<keyword evidence="3 7" id="KW-0597">Phosphoprotein</keyword>
<dbReference type="InterPro" id="IPR003594">
    <property type="entry name" value="HATPase_dom"/>
</dbReference>
<dbReference type="Pfam" id="PF00072">
    <property type="entry name" value="Response_reg"/>
    <property type="match status" value="1"/>
</dbReference>
<dbReference type="FunFam" id="1.10.287.130:FF:000045">
    <property type="entry name" value="Two-component system sensor histidine kinase/response regulator"/>
    <property type="match status" value="1"/>
</dbReference>
<dbReference type="InterPro" id="IPR011123">
    <property type="entry name" value="Y_Y_Y"/>
</dbReference>
<evidence type="ECO:0000259" key="10">
    <source>
        <dbReference type="PROSITE" id="PS50109"/>
    </source>
</evidence>
<dbReference type="SUPFAM" id="SSF101898">
    <property type="entry name" value="NHL repeat"/>
    <property type="match status" value="1"/>
</dbReference>
<dbReference type="InterPro" id="IPR018060">
    <property type="entry name" value="HTH_AraC"/>
</dbReference>
<dbReference type="InterPro" id="IPR036097">
    <property type="entry name" value="HisK_dim/P_sf"/>
</dbReference>
<reference evidence="12 13" key="1">
    <citation type="journal article" date="2015" name="Science">
        <title>Genetic determinants of in vivo fitness and diet responsiveness in multiple human gut Bacteroides.</title>
        <authorList>
            <person name="Wu M."/>
            <person name="McNulty N.P."/>
            <person name="Rodionov D.A."/>
            <person name="Khoroshkin M.S."/>
            <person name="Griffin N.W."/>
            <person name="Cheng J."/>
            <person name="Latreille P."/>
            <person name="Kerstetter R.A."/>
            <person name="Terrapon N."/>
            <person name="Henrissat B."/>
            <person name="Osterman A.L."/>
            <person name="Gordon J.I."/>
        </authorList>
    </citation>
    <scope>NUCLEOTIDE SEQUENCE [LARGE SCALE GENOMIC DNA]</scope>
    <source>
        <strain evidence="12 13">WH2</strain>
    </source>
</reference>
<feature type="domain" description="HTH araC/xylS-type" evidence="9">
    <location>
        <begin position="1220"/>
        <end position="1319"/>
    </location>
</feature>
<protein>
    <recommendedName>
        <fullName evidence="2">histidine kinase</fullName>
        <ecNumber evidence="2">2.7.13.3</ecNumber>
    </recommendedName>
</protein>
<dbReference type="CDD" id="cd00075">
    <property type="entry name" value="HATPase"/>
    <property type="match status" value="1"/>
</dbReference>
<dbReference type="InterPro" id="IPR036890">
    <property type="entry name" value="HATPase_C_sf"/>
</dbReference>
<dbReference type="PROSITE" id="PS01124">
    <property type="entry name" value="HTH_ARAC_FAMILY_2"/>
    <property type="match status" value="1"/>
</dbReference>
<dbReference type="SUPFAM" id="SSF46689">
    <property type="entry name" value="Homeodomain-like"/>
    <property type="match status" value="1"/>
</dbReference>
<feature type="modified residue" description="4-aspartylphosphate" evidence="7">
    <location>
        <position position="1121"/>
    </location>
</feature>
<comment type="catalytic activity">
    <reaction evidence="1">
        <text>ATP + protein L-histidine = ADP + protein N-phospho-L-histidine.</text>
        <dbReference type="EC" id="2.7.13.3"/>
    </reaction>
</comment>
<dbReference type="SUPFAM" id="SSF55874">
    <property type="entry name" value="ATPase domain of HSP90 chaperone/DNA topoisomerase II/histidine kinase"/>
    <property type="match status" value="1"/>
</dbReference>
<keyword evidence="8" id="KW-1133">Transmembrane helix</keyword>
<dbReference type="EC" id="2.7.13.3" evidence="2"/>
<dbReference type="EMBL" id="CP012801">
    <property type="protein sequence ID" value="ALJ60742.1"/>
    <property type="molecule type" value="Genomic_DNA"/>
</dbReference>